<evidence type="ECO:0000313" key="2">
    <source>
        <dbReference type="Proteomes" id="UP000032336"/>
    </source>
</evidence>
<dbReference type="AlphaFoldDB" id="A0A0D8FSD9"/>
<evidence type="ECO:0000313" key="1">
    <source>
        <dbReference type="EMBL" id="KJE76198.1"/>
    </source>
</evidence>
<dbReference type="EMBL" id="JXUW01000020">
    <property type="protein sequence ID" value="KJE76198.1"/>
    <property type="molecule type" value="Genomic_DNA"/>
</dbReference>
<comment type="caution">
    <text evidence="1">The sequence shown here is derived from an EMBL/GenBank/DDBJ whole genome shotgun (WGS) entry which is preliminary data.</text>
</comment>
<proteinExistence type="predicted"/>
<gene>
    <name evidence="1" type="ORF">FEAC_20600</name>
</gene>
<name>A0A0D8FSD9_9ACTN</name>
<reference evidence="1 2" key="1">
    <citation type="submission" date="2015-01" db="EMBL/GenBank/DDBJ databases">
        <title>Draft genome of the acidophilic iron oxidizer Ferrimicrobium acidiphilum strain T23.</title>
        <authorList>
            <person name="Poehlein A."/>
            <person name="Eisen S."/>
            <person name="Schloemann M."/>
            <person name="Johnson B.D."/>
            <person name="Daniel R."/>
            <person name="Muehling M."/>
        </authorList>
    </citation>
    <scope>NUCLEOTIDE SEQUENCE [LARGE SCALE GENOMIC DNA]</scope>
    <source>
        <strain evidence="1 2">T23</strain>
    </source>
</reference>
<protein>
    <submittedName>
        <fullName evidence="1">Uncharacterized protein</fullName>
    </submittedName>
</protein>
<organism evidence="1 2">
    <name type="scientific">Ferrimicrobium acidiphilum DSM 19497</name>
    <dbReference type="NCBI Taxonomy" id="1121877"/>
    <lineage>
        <taxon>Bacteria</taxon>
        <taxon>Bacillati</taxon>
        <taxon>Actinomycetota</taxon>
        <taxon>Acidimicrobiia</taxon>
        <taxon>Acidimicrobiales</taxon>
        <taxon>Acidimicrobiaceae</taxon>
        <taxon>Ferrimicrobium</taxon>
    </lineage>
</organism>
<sequence length="60" mass="6926">MERYCADYGVELRVGWQPVFAFVHFDSGVGERSEVLLRDLGEIRTDRGRHQLTSTLGSRR</sequence>
<keyword evidence="2" id="KW-1185">Reference proteome</keyword>
<dbReference type="Proteomes" id="UP000032336">
    <property type="component" value="Unassembled WGS sequence"/>
</dbReference>
<accession>A0A0D8FSD9</accession>